<protein>
    <recommendedName>
        <fullName evidence="3">DUF4275 domain-containing protein</fullName>
    </recommendedName>
</protein>
<dbReference type="AlphaFoldDB" id="A0A328BS89"/>
<reference evidence="2" key="1">
    <citation type="submission" date="2018-05" db="EMBL/GenBank/DDBJ databases">
        <authorList>
            <person name="Nie L."/>
        </authorList>
    </citation>
    <scope>NUCLEOTIDE SEQUENCE [LARGE SCALE GENOMIC DNA]</scope>
    <source>
        <strain evidence="2">NL</strain>
    </source>
</reference>
<proteinExistence type="predicted"/>
<organism evidence="1 2">
    <name type="scientific">Hymenobacter edaphi</name>
    <dbReference type="NCBI Taxonomy" id="2211146"/>
    <lineage>
        <taxon>Bacteria</taxon>
        <taxon>Pseudomonadati</taxon>
        <taxon>Bacteroidota</taxon>
        <taxon>Cytophagia</taxon>
        <taxon>Cytophagales</taxon>
        <taxon>Hymenobacteraceae</taxon>
        <taxon>Hymenobacter</taxon>
    </lineage>
</organism>
<dbReference type="EMBL" id="QHKM01000001">
    <property type="protein sequence ID" value="RAK69913.1"/>
    <property type="molecule type" value="Genomic_DNA"/>
</dbReference>
<accession>A0A328BS89</accession>
<keyword evidence="2" id="KW-1185">Reference proteome</keyword>
<sequence>MTNADPARQQWRALLQATAQRVEDLDAETIKVLKRRWQQQYAAAQRPAFLWHGFSFRLHPHLVGAHAVAAYERQPVKSFLVFFEQTDWGFRCHARQLPPWAQLRELAAHGPARGRDVYLAQPQLSWVFCQTHEPDFGPYFAQARAVPSVSSGGR</sequence>
<dbReference type="InterPro" id="IPR025454">
    <property type="entry name" value="DUF4275"/>
</dbReference>
<evidence type="ECO:0000313" key="2">
    <source>
        <dbReference type="Proteomes" id="UP000248553"/>
    </source>
</evidence>
<dbReference type="Proteomes" id="UP000248553">
    <property type="component" value="Unassembled WGS sequence"/>
</dbReference>
<evidence type="ECO:0000313" key="1">
    <source>
        <dbReference type="EMBL" id="RAK69913.1"/>
    </source>
</evidence>
<name>A0A328BS89_9BACT</name>
<comment type="caution">
    <text evidence="1">The sequence shown here is derived from an EMBL/GenBank/DDBJ whole genome shotgun (WGS) entry which is preliminary data.</text>
</comment>
<gene>
    <name evidence="1" type="ORF">DLM85_03395</name>
</gene>
<dbReference type="Pfam" id="PF14101">
    <property type="entry name" value="DUF4275"/>
    <property type="match status" value="1"/>
</dbReference>
<evidence type="ECO:0008006" key="3">
    <source>
        <dbReference type="Google" id="ProtNLM"/>
    </source>
</evidence>